<keyword evidence="9 10" id="KW-0143">Chaperone</keyword>
<keyword evidence="5 10" id="KW-0813">Transport</keyword>
<dbReference type="CDD" id="cd16325">
    <property type="entry name" value="LolA"/>
    <property type="match status" value="1"/>
</dbReference>
<dbReference type="Pfam" id="PF03548">
    <property type="entry name" value="LolA"/>
    <property type="match status" value="1"/>
</dbReference>
<evidence type="ECO:0000256" key="1">
    <source>
        <dbReference type="ARBA" id="ARBA00004418"/>
    </source>
</evidence>
<proteinExistence type="inferred from homology"/>
<keyword evidence="7 10" id="KW-0574">Periplasm</keyword>
<dbReference type="InterPro" id="IPR018323">
    <property type="entry name" value="OM_lipoprot_carrier_LolA_Pbac"/>
</dbReference>
<organism evidence="11 12">
    <name type="scientific">Candidatus Erwinia haradaeae</name>
    <dbReference type="NCBI Taxonomy" id="1922217"/>
    <lineage>
        <taxon>Bacteria</taxon>
        <taxon>Pseudomonadati</taxon>
        <taxon>Pseudomonadota</taxon>
        <taxon>Gammaproteobacteria</taxon>
        <taxon>Enterobacterales</taxon>
        <taxon>Erwiniaceae</taxon>
        <taxon>Erwinia</taxon>
    </lineage>
</organism>
<evidence type="ECO:0000313" key="11">
    <source>
        <dbReference type="EMBL" id="VFP80249.1"/>
    </source>
</evidence>
<evidence type="ECO:0000256" key="6">
    <source>
        <dbReference type="ARBA" id="ARBA00022729"/>
    </source>
</evidence>
<dbReference type="Proteomes" id="UP000294338">
    <property type="component" value="Chromosome 1"/>
</dbReference>
<evidence type="ECO:0000256" key="7">
    <source>
        <dbReference type="ARBA" id="ARBA00022764"/>
    </source>
</evidence>
<keyword evidence="11" id="KW-0449">Lipoprotein</keyword>
<evidence type="ECO:0000256" key="5">
    <source>
        <dbReference type="ARBA" id="ARBA00022448"/>
    </source>
</evidence>
<dbReference type="InterPro" id="IPR004564">
    <property type="entry name" value="OM_lipoprot_carrier_LolA-like"/>
</dbReference>
<evidence type="ECO:0000313" key="12">
    <source>
        <dbReference type="Proteomes" id="UP000294338"/>
    </source>
</evidence>
<evidence type="ECO:0000256" key="4">
    <source>
        <dbReference type="ARBA" id="ARBA00014035"/>
    </source>
</evidence>
<sequence precursor="true">MNKILIFLFLLIIPGFSSSVQYDIATILQKRLEKNKNFQAQFYQKVIDKNNILIQEGYGCMWLHRPNQLYWKMLYPNESDLISDGNTLWFYNPSIKQVSIYCMKNIIQNTPLMLAICNRSHDWKQYYLLQQGDKFIFTPKELYSNIKEFTINVSKNGNINQLSLFEKDGVYIRYILSKPNFTPINSEKFQFSIPPGVTIDDHRK</sequence>
<dbReference type="AlphaFoldDB" id="A0A451D3K3"/>
<name>A0A451D3K3_9GAMM</name>
<comment type="function">
    <text evidence="10">Participates in the translocation of lipoproteins from the inner membrane to the outer membrane. Only forms a complex with a lipoprotein if the residue after the N-terminal Cys is not an aspartate (The Asp acts as a targeting signal to indicate that the lipoprotein should stay in the inner membrane).</text>
</comment>
<dbReference type="PANTHER" id="PTHR35869">
    <property type="entry name" value="OUTER-MEMBRANE LIPOPROTEIN CARRIER PROTEIN"/>
    <property type="match status" value="1"/>
</dbReference>
<evidence type="ECO:0000256" key="3">
    <source>
        <dbReference type="ARBA" id="ARBA00011245"/>
    </source>
</evidence>
<protein>
    <recommendedName>
        <fullName evidence="4 10">Outer-membrane lipoprotein carrier protein</fullName>
    </recommendedName>
</protein>
<dbReference type="HAMAP" id="MF_00240">
    <property type="entry name" value="LolA"/>
    <property type="match status" value="1"/>
</dbReference>
<dbReference type="GO" id="GO:0030288">
    <property type="term" value="C:outer membrane-bounded periplasmic space"/>
    <property type="evidence" value="ECO:0007669"/>
    <property type="project" value="TreeGrafter"/>
</dbReference>
<dbReference type="EMBL" id="LR217705">
    <property type="protein sequence ID" value="VFP80249.1"/>
    <property type="molecule type" value="Genomic_DNA"/>
</dbReference>
<accession>A0A451D3K3</accession>
<keyword evidence="6" id="KW-0732">Signal</keyword>
<dbReference type="GO" id="GO:0044874">
    <property type="term" value="P:lipoprotein localization to outer membrane"/>
    <property type="evidence" value="ECO:0007669"/>
    <property type="project" value="UniProtKB-UniRule"/>
</dbReference>
<evidence type="ECO:0000256" key="2">
    <source>
        <dbReference type="ARBA" id="ARBA00007615"/>
    </source>
</evidence>
<dbReference type="PANTHER" id="PTHR35869:SF1">
    <property type="entry name" value="OUTER-MEMBRANE LIPOPROTEIN CARRIER PROTEIN"/>
    <property type="match status" value="1"/>
</dbReference>
<dbReference type="SUPFAM" id="SSF89392">
    <property type="entry name" value="Prokaryotic lipoproteins and lipoprotein localization factors"/>
    <property type="match status" value="1"/>
</dbReference>
<evidence type="ECO:0000256" key="10">
    <source>
        <dbReference type="HAMAP-Rule" id="MF_00240"/>
    </source>
</evidence>
<dbReference type="Gene3D" id="2.50.20.10">
    <property type="entry name" value="Lipoprotein localisation LolA/LolB/LppX"/>
    <property type="match status" value="1"/>
</dbReference>
<keyword evidence="8 10" id="KW-0653">Protein transport</keyword>
<gene>
    <name evidence="10 11" type="primary">lolA</name>
    <name evidence="11" type="ORF">ERCISPPS3390_162</name>
</gene>
<comment type="subcellular location">
    <subcellularLocation>
        <location evidence="1 10">Periplasm</location>
    </subcellularLocation>
</comment>
<reference evidence="11 12" key="1">
    <citation type="submission" date="2019-02" db="EMBL/GenBank/DDBJ databases">
        <authorList>
            <person name="Manzano-Marin A."/>
            <person name="Manzano-Marin A."/>
        </authorList>
    </citation>
    <scope>NUCLEOTIDE SEQUENCE [LARGE SCALE GENOMIC DNA]</scope>
    <source>
        <strain evidence="11 12">ErCisplendens/pseudotsugae</strain>
    </source>
</reference>
<dbReference type="GO" id="GO:0042953">
    <property type="term" value="P:lipoprotein transport"/>
    <property type="evidence" value="ECO:0007669"/>
    <property type="project" value="InterPro"/>
</dbReference>
<comment type="similarity">
    <text evidence="2 10">Belongs to the LolA family.</text>
</comment>
<dbReference type="NCBIfam" id="TIGR00547">
    <property type="entry name" value="lolA"/>
    <property type="match status" value="1"/>
</dbReference>
<evidence type="ECO:0000256" key="8">
    <source>
        <dbReference type="ARBA" id="ARBA00022927"/>
    </source>
</evidence>
<evidence type="ECO:0000256" key="9">
    <source>
        <dbReference type="ARBA" id="ARBA00023186"/>
    </source>
</evidence>
<comment type="subunit">
    <text evidence="3 10">Monomer.</text>
</comment>
<dbReference type="InterPro" id="IPR029046">
    <property type="entry name" value="LolA/LolB/LppX"/>
</dbReference>